<dbReference type="HOGENOM" id="CLU_1927594_0_0_1"/>
<dbReference type="RefSeq" id="XP_013263981.1">
    <property type="nucleotide sequence ID" value="XM_013408527.1"/>
</dbReference>
<dbReference type="Proteomes" id="UP000027920">
    <property type="component" value="Unassembled WGS sequence"/>
</dbReference>
<comment type="caution">
    <text evidence="1">The sequence shown here is derived from an EMBL/GenBank/DDBJ whole genome shotgun (WGS) entry which is preliminary data.</text>
</comment>
<organism evidence="1 2">
    <name type="scientific">Exophiala aquamarina CBS 119918</name>
    <dbReference type="NCBI Taxonomy" id="1182545"/>
    <lineage>
        <taxon>Eukaryota</taxon>
        <taxon>Fungi</taxon>
        <taxon>Dikarya</taxon>
        <taxon>Ascomycota</taxon>
        <taxon>Pezizomycotina</taxon>
        <taxon>Eurotiomycetes</taxon>
        <taxon>Chaetothyriomycetidae</taxon>
        <taxon>Chaetothyriales</taxon>
        <taxon>Herpotrichiellaceae</taxon>
        <taxon>Exophiala</taxon>
    </lineage>
</organism>
<dbReference type="EMBL" id="AMGV01000002">
    <property type="protein sequence ID" value="KEF61391.1"/>
    <property type="molecule type" value="Genomic_DNA"/>
</dbReference>
<dbReference type="SUPFAM" id="SSF55486">
    <property type="entry name" value="Metalloproteases ('zincins'), catalytic domain"/>
    <property type="match status" value="1"/>
</dbReference>
<dbReference type="GO" id="GO:0008237">
    <property type="term" value="F:metallopeptidase activity"/>
    <property type="evidence" value="ECO:0007669"/>
    <property type="project" value="InterPro"/>
</dbReference>
<proteinExistence type="predicted"/>
<dbReference type="Gene3D" id="3.40.390.10">
    <property type="entry name" value="Collagenase (Catalytic Domain)"/>
    <property type="match status" value="1"/>
</dbReference>
<sequence length="131" mass="14643">MSQKPGDDEEDDDQPALVGWGAVIPRKKKNIDAYSYALQTQNRPGTVKVLLHELGHILGLRHEFAITKSERPPAVQFGQSNADSVMSYSYPPAIQKSDVDAIKEFYSNYKNGEKINNVPIVDETPRLRNSS</sequence>
<evidence type="ECO:0000313" key="2">
    <source>
        <dbReference type="Proteomes" id="UP000027920"/>
    </source>
</evidence>
<dbReference type="VEuPathDB" id="FungiDB:A1O9_02957"/>
<dbReference type="OrthoDB" id="406838at2759"/>
<evidence type="ECO:0008006" key="3">
    <source>
        <dbReference type="Google" id="ProtNLM"/>
    </source>
</evidence>
<name>A0A072PND6_9EURO</name>
<reference evidence="1 2" key="1">
    <citation type="submission" date="2013-03" db="EMBL/GenBank/DDBJ databases">
        <title>The Genome Sequence of Exophiala aquamarina CBS 119918.</title>
        <authorList>
            <consortium name="The Broad Institute Genomics Platform"/>
            <person name="Cuomo C."/>
            <person name="de Hoog S."/>
            <person name="Gorbushina A."/>
            <person name="Walker B."/>
            <person name="Young S.K."/>
            <person name="Zeng Q."/>
            <person name="Gargeya S."/>
            <person name="Fitzgerald M."/>
            <person name="Haas B."/>
            <person name="Abouelleil A."/>
            <person name="Allen A.W."/>
            <person name="Alvarado L."/>
            <person name="Arachchi H.M."/>
            <person name="Berlin A.M."/>
            <person name="Chapman S.B."/>
            <person name="Gainer-Dewar J."/>
            <person name="Goldberg J."/>
            <person name="Griggs A."/>
            <person name="Gujja S."/>
            <person name="Hansen M."/>
            <person name="Howarth C."/>
            <person name="Imamovic A."/>
            <person name="Ireland A."/>
            <person name="Larimer J."/>
            <person name="McCowan C."/>
            <person name="Murphy C."/>
            <person name="Pearson M."/>
            <person name="Poon T.W."/>
            <person name="Priest M."/>
            <person name="Roberts A."/>
            <person name="Saif S."/>
            <person name="Shea T."/>
            <person name="Sisk P."/>
            <person name="Sykes S."/>
            <person name="Wortman J."/>
            <person name="Nusbaum C."/>
            <person name="Birren B."/>
        </authorList>
    </citation>
    <scope>NUCLEOTIDE SEQUENCE [LARGE SCALE GENOMIC DNA]</scope>
    <source>
        <strain evidence="1 2">CBS 119918</strain>
    </source>
</reference>
<gene>
    <name evidence="1" type="ORF">A1O9_02957</name>
</gene>
<dbReference type="STRING" id="1182545.A0A072PND6"/>
<accession>A0A072PND6</accession>
<keyword evidence="2" id="KW-1185">Reference proteome</keyword>
<protein>
    <recommendedName>
        <fullName evidence="3">Peptidase M10 metallopeptidase domain-containing protein</fullName>
    </recommendedName>
</protein>
<dbReference type="GeneID" id="25277897"/>
<evidence type="ECO:0000313" key="1">
    <source>
        <dbReference type="EMBL" id="KEF61391.1"/>
    </source>
</evidence>
<dbReference type="InterPro" id="IPR024079">
    <property type="entry name" value="MetalloPept_cat_dom_sf"/>
</dbReference>
<dbReference type="AlphaFoldDB" id="A0A072PND6"/>